<keyword evidence="9" id="KW-1185">Reference proteome</keyword>
<evidence type="ECO:0000313" key="6">
    <source>
        <dbReference type="EMBL" id="HDM36911.1"/>
    </source>
</evidence>
<feature type="domain" description="Calcineurin-like phosphoesterase" evidence="5">
    <location>
        <begin position="2"/>
        <end position="182"/>
    </location>
</feature>
<dbReference type="Proteomes" id="UP000185779">
    <property type="component" value="Unassembled WGS sequence"/>
</dbReference>
<dbReference type="EMBL" id="DRIE01000004">
    <property type="protein sequence ID" value="HEC56294.1"/>
    <property type="molecule type" value="Genomic_DNA"/>
</dbReference>
<dbReference type="PANTHER" id="PTHR42988:SF2">
    <property type="entry name" value="CYCLIC NUCLEOTIDE PHOSPHODIESTERASE CBUA0032-RELATED"/>
    <property type="match status" value="1"/>
</dbReference>
<sequence>MIRIVHLSDLHLSDGYFLPDTAEAVIESVNDITPDILVITGDLTQYGSYNEYRNAEEWIGRIECRNRVIVPGNHDSRNVGYLLFEEIFGKRSSSHSFGRVTVVGVDSSQPDVDDGHIGREMYDWIAECFRPGEIRVFALHHHLLPVPMTGRERQIPVDAGDVLELLCRCDVDLVLCGHKHVPWVWRLNGMLVVNAGTACSKSIKARTTHCYNLIEMEDERLWIYRVFPTGKRELIVDLMNEPES</sequence>
<dbReference type="EMBL" id="DQZR01000280">
    <property type="protein sequence ID" value="HDM36911.1"/>
    <property type="molecule type" value="Genomic_DNA"/>
</dbReference>
<dbReference type="InterPro" id="IPR050884">
    <property type="entry name" value="CNP_phosphodiesterase-III"/>
</dbReference>
<protein>
    <submittedName>
        <fullName evidence="6">Metallophosphoesterase</fullName>
    </submittedName>
    <submittedName>
        <fullName evidence="8">Phosphohydrolase</fullName>
    </submittedName>
</protein>
<proteinExistence type="inferred from homology"/>
<evidence type="ECO:0000313" key="9">
    <source>
        <dbReference type="Proteomes" id="UP000185779"/>
    </source>
</evidence>
<evidence type="ECO:0000256" key="3">
    <source>
        <dbReference type="ARBA" id="ARBA00023004"/>
    </source>
</evidence>
<dbReference type="InterPro" id="IPR029052">
    <property type="entry name" value="Metallo-depent_PP-like"/>
</dbReference>
<dbReference type="Proteomes" id="UP000885936">
    <property type="component" value="Unassembled WGS sequence"/>
</dbReference>
<evidence type="ECO:0000256" key="2">
    <source>
        <dbReference type="ARBA" id="ARBA00022801"/>
    </source>
</evidence>
<keyword evidence="2 8" id="KW-0378">Hydrolase</keyword>
<accession>A0A1F2P4D1</accession>
<dbReference type="CDD" id="cd07400">
    <property type="entry name" value="MPP_1"/>
    <property type="match status" value="1"/>
</dbReference>
<evidence type="ECO:0000256" key="4">
    <source>
        <dbReference type="ARBA" id="ARBA00025742"/>
    </source>
</evidence>
<comment type="similarity">
    <text evidence="4">Belongs to the cyclic nucleotide phosphodiesterase class-III family.</text>
</comment>
<dbReference type="SUPFAM" id="SSF56300">
    <property type="entry name" value="Metallo-dependent phosphatases"/>
    <property type="match status" value="1"/>
</dbReference>
<dbReference type="Pfam" id="PF00149">
    <property type="entry name" value="Metallophos"/>
    <property type="match status" value="1"/>
</dbReference>
<keyword evidence="1" id="KW-0479">Metal-binding</keyword>
<comment type="caution">
    <text evidence="8">The sequence shown here is derived from an EMBL/GenBank/DDBJ whole genome shotgun (WGS) entry which is preliminary data.</text>
</comment>
<dbReference type="AlphaFoldDB" id="A0A1F2P4D1"/>
<evidence type="ECO:0000313" key="8">
    <source>
        <dbReference type="EMBL" id="OFV66028.1"/>
    </source>
</evidence>
<dbReference type="GO" id="GO:0046872">
    <property type="term" value="F:metal ion binding"/>
    <property type="evidence" value="ECO:0007669"/>
    <property type="project" value="UniProtKB-KW"/>
</dbReference>
<evidence type="ECO:0000313" key="7">
    <source>
        <dbReference type="EMBL" id="HEC56294.1"/>
    </source>
</evidence>
<dbReference type="STRING" id="1839936.SBU_000965"/>
<evidence type="ECO:0000256" key="1">
    <source>
        <dbReference type="ARBA" id="ARBA00022723"/>
    </source>
</evidence>
<reference evidence="8 9" key="1">
    <citation type="submission" date="2016-05" db="EMBL/GenBank/DDBJ databases">
        <title>Microbial consortia oxidize butane by reversing methanogenesis.</title>
        <authorList>
            <person name="Laso-Perez R."/>
            <person name="Richter M."/>
            <person name="Wegener G."/>
            <person name="Musat F."/>
        </authorList>
    </citation>
    <scope>NUCLEOTIDE SEQUENCE [LARGE SCALE GENOMIC DNA]</scope>
    <source>
        <strain evidence="8">BOX1</strain>
    </source>
</reference>
<dbReference type="EMBL" id="LYOR01000004">
    <property type="protein sequence ID" value="OFV66028.1"/>
    <property type="molecule type" value="Genomic_DNA"/>
</dbReference>
<dbReference type="Proteomes" id="UP000885863">
    <property type="component" value="Unassembled WGS sequence"/>
</dbReference>
<dbReference type="PANTHER" id="PTHR42988">
    <property type="entry name" value="PHOSPHOHYDROLASE"/>
    <property type="match status" value="1"/>
</dbReference>
<organism evidence="8 9">
    <name type="scientific">Candidatus Syntropharchaeum butanivorans</name>
    <dbReference type="NCBI Taxonomy" id="1839936"/>
    <lineage>
        <taxon>Archaea</taxon>
        <taxon>Methanobacteriati</taxon>
        <taxon>Methanobacteriota</taxon>
        <taxon>Stenosarchaea group</taxon>
        <taxon>Methanomicrobia</taxon>
        <taxon>Methanosarcinales</taxon>
        <taxon>ANME-2 cluster</taxon>
        <taxon>Candidatus Syntropharchaeum</taxon>
    </lineage>
</organism>
<name>A0A1F2P4D1_9EURY</name>
<dbReference type="InterPro" id="IPR004843">
    <property type="entry name" value="Calcineurin-like_PHP"/>
</dbReference>
<dbReference type="GO" id="GO:0016787">
    <property type="term" value="F:hydrolase activity"/>
    <property type="evidence" value="ECO:0007669"/>
    <property type="project" value="UniProtKB-KW"/>
</dbReference>
<evidence type="ECO:0000259" key="5">
    <source>
        <dbReference type="Pfam" id="PF00149"/>
    </source>
</evidence>
<reference evidence="6" key="2">
    <citation type="journal article" date="2020" name="mSystems">
        <title>Genome- and Community-Level Interaction Insights into Carbon Utilization and Element Cycling Functions of Hydrothermarchaeota in Hydrothermal Sediment.</title>
        <authorList>
            <person name="Zhou Z."/>
            <person name="Liu Y."/>
            <person name="Xu W."/>
            <person name="Pan J."/>
            <person name="Luo Z.H."/>
            <person name="Li M."/>
        </authorList>
    </citation>
    <scope>NUCLEOTIDE SEQUENCE [LARGE SCALE GENOMIC DNA]</scope>
    <source>
        <strain evidence="6">HyVt-185</strain>
        <strain evidence="7">HyVt-386</strain>
    </source>
</reference>
<dbReference type="Gene3D" id="3.60.21.10">
    <property type="match status" value="1"/>
</dbReference>
<keyword evidence="3" id="KW-0408">Iron</keyword>
<gene>
    <name evidence="6" type="ORF">ENG09_06700</name>
    <name evidence="7" type="ORF">ENI32_00155</name>
    <name evidence="8" type="ORF">SBU_000965</name>
</gene>